<feature type="compositionally biased region" description="Polar residues" evidence="1">
    <location>
        <begin position="26"/>
        <end position="38"/>
    </location>
</feature>
<accession>A0A0A9GAW2</accession>
<evidence type="ECO:0000313" key="2">
    <source>
        <dbReference type="EMBL" id="JAE22225.1"/>
    </source>
</evidence>
<name>A0A0A9GAW2_ARUDO</name>
<evidence type="ECO:0000256" key="1">
    <source>
        <dbReference type="SAM" id="MobiDB-lite"/>
    </source>
</evidence>
<feature type="region of interest" description="Disordered" evidence="1">
    <location>
        <begin position="15"/>
        <end position="38"/>
    </location>
</feature>
<protein>
    <submittedName>
        <fullName evidence="2">Uncharacterized protein</fullName>
    </submittedName>
</protein>
<reference evidence="2" key="2">
    <citation type="journal article" date="2015" name="Data Brief">
        <title>Shoot transcriptome of the giant reed, Arundo donax.</title>
        <authorList>
            <person name="Barrero R.A."/>
            <person name="Guerrero F.D."/>
            <person name="Moolhuijzen P."/>
            <person name="Goolsby J.A."/>
            <person name="Tidwell J."/>
            <person name="Bellgard S.E."/>
            <person name="Bellgard M.I."/>
        </authorList>
    </citation>
    <scope>NUCLEOTIDE SEQUENCE</scope>
    <source>
        <tissue evidence="2">Shoot tissue taken approximately 20 cm above the soil surface</tissue>
    </source>
</reference>
<reference evidence="2" key="1">
    <citation type="submission" date="2014-09" db="EMBL/GenBank/DDBJ databases">
        <authorList>
            <person name="Magalhaes I.L.F."/>
            <person name="Oliveira U."/>
            <person name="Santos F.R."/>
            <person name="Vidigal T.H.D.A."/>
            <person name="Brescovit A.D."/>
            <person name="Santos A.J."/>
        </authorList>
    </citation>
    <scope>NUCLEOTIDE SEQUENCE</scope>
    <source>
        <tissue evidence="2">Shoot tissue taken approximately 20 cm above the soil surface</tissue>
    </source>
</reference>
<organism evidence="2">
    <name type="scientific">Arundo donax</name>
    <name type="common">Giant reed</name>
    <name type="synonym">Donax arundinaceus</name>
    <dbReference type="NCBI Taxonomy" id="35708"/>
    <lineage>
        <taxon>Eukaryota</taxon>
        <taxon>Viridiplantae</taxon>
        <taxon>Streptophyta</taxon>
        <taxon>Embryophyta</taxon>
        <taxon>Tracheophyta</taxon>
        <taxon>Spermatophyta</taxon>
        <taxon>Magnoliopsida</taxon>
        <taxon>Liliopsida</taxon>
        <taxon>Poales</taxon>
        <taxon>Poaceae</taxon>
        <taxon>PACMAD clade</taxon>
        <taxon>Arundinoideae</taxon>
        <taxon>Arundineae</taxon>
        <taxon>Arundo</taxon>
    </lineage>
</organism>
<dbReference type="AlphaFoldDB" id="A0A0A9GAW2"/>
<dbReference type="EMBL" id="GBRH01175671">
    <property type="protein sequence ID" value="JAE22225.1"/>
    <property type="molecule type" value="Transcribed_RNA"/>
</dbReference>
<sequence length="38" mass="4011">MAVIAAAASSLDEKVINPNPLDLPESRSTMIRASRTSP</sequence>
<proteinExistence type="predicted"/>